<accession>A0ABY7U7U8</accession>
<feature type="region of interest" description="Disordered" evidence="1">
    <location>
        <begin position="149"/>
        <end position="184"/>
    </location>
</feature>
<protein>
    <recommendedName>
        <fullName evidence="4">DUF2550 domain-containing protein</fullName>
    </recommendedName>
</protein>
<sequence>MRHMVIFGLIGALLLAVGIVVLLAAIRFFSHRSRGTQVLVRTLPAGDTRGWRHGVIRYSGEDMEFYKLRSLNPSCDMRFDRRVVTYVGTRPLDDDEASFIVQPAEAVHLRIGTQDVEIALEPDSALALNAWIESAPSPRQERTDLARLRARSYRGRGTTATGSTGTRSTGTRTASSRDNGAGAV</sequence>
<dbReference type="Pfam" id="PF10739">
    <property type="entry name" value="DUF2550"/>
    <property type="match status" value="1"/>
</dbReference>
<proteinExistence type="predicted"/>
<gene>
    <name evidence="2" type="ORF">CMASS_04465</name>
</gene>
<evidence type="ECO:0008006" key="4">
    <source>
        <dbReference type="Google" id="ProtNLM"/>
    </source>
</evidence>
<dbReference type="Proteomes" id="UP001220064">
    <property type="component" value="Chromosome"/>
</dbReference>
<organism evidence="2 3">
    <name type="scientific">Corynebacterium massiliense DSM 45435</name>
    <dbReference type="NCBI Taxonomy" id="1121364"/>
    <lineage>
        <taxon>Bacteria</taxon>
        <taxon>Bacillati</taxon>
        <taxon>Actinomycetota</taxon>
        <taxon>Actinomycetes</taxon>
        <taxon>Mycobacteriales</taxon>
        <taxon>Corynebacteriaceae</taxon>
        <taxon>Corynebacterium</taxon>
    </lineage>
</organism>
<name>A0ABY7U7U8_9CORY</name>
<evidence type="ECO:0000256" key="1">
    <source>
        <dbReference type="SAM" id="MobiDB-lite"/>
    </source>
</evidence>
<dbReference type="EMBL" id="CP063189">
    <property type="protein sequence ID" value="WCZ32343.1"/>
    <property type="molecule type" value="Genomic_DNA"/>
</dbReference>
<evidence type="ECO:0000313" key="3">
    <source>
        <dbReference type="Proteomes" id="UP001220064"/>
    </source>
</evidence>
<reference evidence="2 3" key="1">
    <citation type="submission" date="2020-10" db="EMBL/GenBank/DDBJ databases">
        <title>Complete genome sequence of Corynebacterium massiliense DSM 45435, type strain of Corynebacterium massiliense.</title>
        <authorList>
            <person name="Busche T."/>
            <person name="Kalinowski J."/>
            <person name="Ruckert C."/>
        </authorList>
    </citation>
    <scope>NUCLEOTIDE SEQUENCE [LARGE SCALE GENOMIC DNA]</scope>
    <source>
        <strain evidence="2 3">DSM 45435</strain>
    </source>
</reference>
<keyword evidence="3" id="KW-1185">Reference proteome</keyword>
<dbReference type="InterPro" id="IPR019675">
    <property type="entry name" value="DUF2550"/>
</dbReference>
<feature type="compositionally biased region" description="Low complexity" evidence="1">
    <location>
        <begin position="155"/>
        <end position="177"/>
    </location>
</feature>
<evidence type="ECO:0000313" key="2">
    <source>
        <dbReference type="EMBL" id="WCZ32343.1"/>
    </source>
</evidence>